<dbReference type="GO" id="GO:0050728">
    <property type="term" value="P:negative regulation of inflammatory response"/>
    <property type="evidence" value="ECO:0007669"/>
    <property type="project" value="TreeGrafter"/>
</dbReference>
<keyword evidence="7" id="KW-0675">Receptor</keyword>
<feature type="domain" description="Nuclear receptor" evidence="9">
    <location>
        <begin position="121"/>
        <end position="145"/>
    </location>
</feature>
<evidence type="ECO:0000313" key="10">
    <source>
        <dbReference type="EMBL" id="NXT08403.1"/>
    </source>
</evidence>
<gene>
    <name evidence="10" type="primary">Nr1h4_0</name>
    <name evidence="10" type="ORF">PRUFUL_R08371</name>
</gene>
<dbReference type="GO" id="GO:0008270">
    <property type="term" value="F:zinc ion binding"/>
    <property type="evidence" value="ECO:0007669"/>
    <property type="project" value="UniProtKB-KW"/>
</dbReference>
<dbReference type="PANTHER" id="PTHR24082:SF313">
    <property type="entry name" value="NUCLEAR RECEPTOR SUBFAMILY 1, GROUP H, MEMBER 5"/>
    <property type="match status" value="1"/>
</dbReference>
<dbReference type="AlphaFoldDB" id="A0A7L2ZM27"/>
<evidence type="ECO:0000313" key="11">
    <source>
        <dbReference type="Proteomes" id="UP000553798"/>
    </source>
</evidence>
<name>A0A7L2ZM27_9PASE</name>
<dbReference type="PANTHER" id="PTHR24082">
    <property type="entry name" value="NUCLEAR HORMONE RECEPTOR"/>
    <property type="match status" value="1"/>
</dbReference>
<dbReference type="Gene3D" id="1.10.565.10">
    <property type="entry name" value="Retinoid X Receptor"/>
    <property type="match status" value="1"/>
</dbReference>
<evidence type="ECO:0000256" key="2">
    <source>
        <dbReference type="ARBA" id="ARBA00022771"/>
    </source>
</evidence>
<accession>A0A7L2ZM27</accession>
<dbReference type="GO" id="GO:0000122">
    <property type="term" value="P:negative regulation of transcription by RNA polymerase II"/>
    <property type="evidence" value="ECO:0007669"/>
    <property type="project" value="TreeGrafter"/>
</dbReference>
<dbReference type="InterPro" id="IPR001628">
    <property type="entry name" value="Znf_hrmn_rcpt"/>
</dbReference>
<keyword evidence="3" id="KW-0862">Zinc</keyword>
<dbReference type="Pfam" id="PF00105">
    <property type="entry name" value="zf-C4"/>
    <property type="match status" value="1"/>
</dbReference>
<dbReference type="GO" id="GO:0000978">
    <property type="term" value="F:RNA polymerase II cis-regulatory region sequence-specific DNA binding"/>
    <property type="evidence" value="ECO:0007669"/>
    <property type="project" value="TreeGrafter"/>
</dbReference>
<evidence type="ECO:0000256" key="7">
    <source>
        <dbReference type="ARBA" id="ARBA00023170"/>
    </source>
</evidence>
<organism evidence="10 11">
    <name type="scientific">Prunella fulvescens</name>
    <name type="common">Brown accentor</name>
    <dbReference type="NCBI Taxonomy" id="670355"/>
    <lineage>
        <taxon>Eukaryota</taxon>
        <taxon>Metazoa</taxon>
        <taxon>Chordata</taxon>
        <taxon>Craniata</taxon>
        <taxon>Vertebrata</taxon>
        <taxon>Euteleostomi</taxon>
        <taxon>Archelosauria</taxon>
        <taxon>Archosauria</taxon>
        <taxon>Dinosauria</taxon>
        <taxon>Saurischia</taxon>
        <taxon>Theropoda</taxon>
        <taxon>Coelurosauria</taxon>
        <taxon>Aves</taxon>
        <taxon>Neognathae</taxon>
        <taxon>Neoaves</taxon>
        <taxon>Telluraves</taxon>
        <taxon>Australaves</taxon>
        <taxon>Passeriformes</taxon>
        <taxon>Passeroidea</taxon>
        <taxon>Prunellidae</taxon>
        <taxon>Prunella</taxon>
    </lineage>
</organism>
<dbReference type="GO" id="GO:0045944">
    <property type="term" value="P:positive regulation of transcription by RNA polymerase II"/>
    <property type="evidence" value="ECO:0007669"/>
    <property type="project" value="TreeGrafter"/>
</dbReference>
<comment type="caution">
    <text evidence="10">The sequence shown here is derived from an EMBL/GenBank/DDBJ whole genome shotgun (WGS) entry which is preliminary data.</text>
</comment>
<dbReference type="PRINTS" id="PR00047">
    <property type="entry name" value="STROIDFINGER"/>
</dbReference>
<dbReference type="EMBL" id="VZTP01015140">
    <property type="protein sequence ID" value="NXT08403.1"/>
    <property type="molecule type" value="Genomic_DNA"/>
</dbReference>
<reference evidence="10 11" key="1">
    <citation type="submission" date="2019-09" db="EMBL/GenBank/DDBJ databases">
        <title>Bird 10,000 Genomes (B10K) Project - Family phase.</title>
        <authorList>
            <person name="Zhang G."/>
        </authorList>
    </citation>
    <scope>NUCLEOTIDE SEQUENCE [LARGE SCALE GENOMIC DNA]</scope>
    <source>
        <strain evidence="10">B10K-DU-012-46</strain>
    </source>
</reference>
<proteinExistence type="predicted"/>
<evidence type="ECO:0000259" key="9">
    <source>
        <dbReference type="Pfam" id="PF00105"/>
    </source>
</evidence>
<dbReference type="InterPro" id="IPR013088">
    <property type="entry name" value="Znf_NHR/GATA"/>
</dbReference>
<feature type="non-terminal residue" evidence="10">
    <location>
        <position position="1"/>
    </location>
</feature>
<dbReference type="GO" id="GO:0030154">
    <property type="term" value="P:cell differentiation"/>
    <property type="evidence" value="ECO:0007669"/>
    <property type="project" value="TreeGrafter"/>
</dbReference>
<keyword evidence="4" id="KW-0805">Transcription regulation</keyword>
<dbReference type="GO" id="GO:0004879">
    <property type="term" value="F:nuclear receptor activity"/>
    <property type="evidence" value="ECO:0007669"/>
    <property type="project" value="TreeGrafter"/>
</dbReference>
<keyword evidence="5" id="KW-0238">DNA-binding</keyword>
<keyword evidence="11" id="KW-1185">Reference proteome</keyword>
<dbReference type="SUPFAM" id="SSF57716">
    <property type="entry name" value="Glucocorticoid receptor-like (DNA-binding domain)"/>
    <property type="match status" value="1"/>
</dbReference>
<evidence type="ECO:0000256" key="4">
    <source>
        <dbReference type="ARBA" id="ARBA00023015"/>
    </source>
</evidence>
<evidence type="ECO:0000256" key="5">
    <source>
        <dbReference type="ARBA" id="ARBA00023125"/>
    </source>
</evidence>
<keyword evidence="1" id="KW-0479">Metal-binding</keyword>
<dbReference type="SUPFAM" id="SSF48508">
    <property type="entry name" value="Nuclear receptor ligand-binding domain"/>
    <property type="match status" value="1"/>
</dbReference>
<dbReference type="Proteomes" id="UP000553798">
    <property type="component" value="Unassembled WGS sequence"/>
</dbReference>
<sequence length="311" mass="34319">MANTFVTVPDGYGLPEPIQYYADVLPEHINYQLQDPDFQAAQYCQYSAVPVPVPALQPQPAPAPYGSYSLEPPYGDGPCVGSSCELSKGPFLAPHGEDGGYQGLKRPRLNHSVRLKGQEELCVVCGDKASGYHYNALTCEGCKGERGLGATFHTHWSCCDSFCDARLELSLIKVMTSDCNELKMQALMATSHLTGLLTEVQCKSKRLRKNFKQKSSFLCNIKLEDEGLNSKQVSSTTRSGKQIPEKMELTPGEHQLLDHIVAAHQKYSIPLEEAKKFLQETASPEESFLHLSETAVVHVQVLVDFTKRLPG</sequence>
<keyword evidence="6" id="KW-0804">Transcription</keyword>
<dbReference type="Gene3D" id="3.30.50.10">
    <property type="entry name" value="Erythroid Transcription Factor GATA-1, subunit A"/>
    <property type="match status" value="1"/>
</dbReference>
<evidence type="ECO:0000256" key="1">
    <source>
        <dbReference type="ARBA" id="ARBA00022723"/>
    </source>
</evidence>
<evidence type="ECO:0000256" key="8">
    <source>
        <dbReference type="ARBA" id="ARBA00023242"/>
    </source>
</evidence>
<evidence type="ECO:0000256" key="6">
    <source>
        <dbReference type="ARBA" id="ARBA00023163"/>
    </source>
</evidence>
<keyword evidence="8" id="KW-0539">Nucleus</keyword>
<dbReference type="InterPro" id="IPR050234">
    <property type="entry name" value="Nuclear_hormone_rcpt_NR1"/>
</dbReference>
<feature type="non-terminal residue" evidence="10">
    <location>
        <position position="311"/>
    </location>
</feature>
<keyword evidence="2" id="KW-0863">Zinc-finger</keyword>
<evidence type="ECO:0000256" key="3">
    <source>
        <dbReference type="ARBA" id="ARBA00022833"/>
    </source>
</evidence>
<protein>
    <submittedName>
        <fullName evidence="10">NR1H4 protein</fullName>
    </submittedName>
</protein>
<dbReference type="GO" id="GO:0090575">
    <property type="term" value="C:RNA polymerase II transcription regulator complex"/>
    <property type="evidence" value="ECO:0007669"/>
    <property type="project" value="TreeGrafter"/>
</dbReference>
<dbReference type="InterPro" id="IPR035500">
    <property type="entry name" value="NHR-like_dom_sf"/>
</dbReference>